<sequence>MILLNLITLLEMYKPLSQRLGYFNREYEERIGLINNKIKQCINDHNECLKLSLHRSRKKIKKMDEFEIKWNEIIKKFVKNKIGFEIIKVSILENIQYTGVYIKDFEDLENKGNSYKSRTFSDEVNYHYKSLFLYLVRHLFRPFGFEHNLLQFQ</sequence>
<evidence type="ECO:0000313" key="1">
    <source>
        <dbReference type="EMBL" id="CAD2200704.1"/>
    </source>
</evidence>
<protein>
    <submittedName>
        <fullName evidence="1">Uncharacterized protein</fullName>
    </submittedName>
</protein>
<comment type="caution">
    <text evidence="1">The sequence shown here is derived from an EMBL/GenBank/DDBJ whole genome shotgun (WGS) entry which is preliminary data.</text>
</comment>
<dbReference type="AlphaFoldDB" id="A0A6V7XN33"/>
<accession>A0A6V7XN33</accession>
<gene>
    <name evidence="1" type="ORF">MENT_LOCUS54191</name>
</gene>
<dbReference type="EMBL" id="CAJEWN010001891">
    <property type="protein sequence ID" value="CAD2200704.1"/>
    <property type="molecule type" value="Genomic_DNA"/>
</dbReference>
<reference evidence="1 2" key="1">
    <citation type="submission" date="2020-08" db="EMBL/GenBank/DDBJ databases">
        <authorList>
            <person name="Koutsovoulos G."/>
            <person name="Danchin GJ E."/>
        </authorList>
    </citation>
    <scope>NUCLEOTIDE SEQUENCE [LARGE SCALE GENOMIC DNA]</scope>
</reference>
<organism evidence="1 2">
    <name type="scientific">Meloidogyne enterolobii</name>
    <name type="common">Root-knot nematode worm</name>
    <name type="synonym">Meloidogyne mayaguensis</name>
    <dbReference type="NCBI Taxonomy" id="390850"/>
    <lineage>
        <taxon>Eukaryota</taxon>
        <taxon>Metazoa</taxon>
        <taxon>Ecdysozoa</taxon>
        <taxon>Nematoda</taxon>
        <taxon>Chromadorea</taxon>
        <taxon>Rhabditida</taxon>
        <taxon>Tylenchina</taxon>
        <taxon>Tylenchomorpha</taxon>
        <taxon>Tylenchoidea</taxon>
        <taxon>Meloidogynidae</taxon>
        <taxon>Meloidogyninae</taxon>
        <taxon>Meloidogyne</taxon>
    </lineage>
</organism>
<proteinExistence type="predicted"/>
<name>A0A6V7XN33_MELEN</name>
<dbReference type="Proteomes" id="UP000580250">
    <property type="component" value="Unassembled WGS sequence"/>
</dbReference>
<evidence type="ECO:0000313" key="2">
    <source>
        <dbReference type="Proteomes" id="UP000580250"/>
    </source>
</evidence>